<dbReference type="EMBL" id="MLJW01001448">
    <property type="protein sequence ID" value="OIQ78206.1"/>
    <property type="molecule type" value="Genomic_DNA"/>
</dbReference>
<sequence length="64" mass="7242">MAVLELLVHIGLNHVHRHMSRAFDHGLHIMLPGNLRELTQRSEFGKLRFIIGIGTGSWTQTVAQ</sequence>
<gene>
    <name evidence="1" type="ORF">GALL_400970</name>
</gene>
<protein>
    <submittedName>
        <fullName evidence="1">Uncharacterized protein</fullName>
    </submittedName>
</protein>
<accession>A0A1J5Q3E3</accession>
<proteinExistence type="predicted"/>
<evidence type="ECO:0000313" key="1">
    <source>
        <dbReference type="EMBL" id="OIQ78206.1"/>
    </source>
</evidence>
<name>A0A1J5Q3E3_9ZZZZ</name>
<comment type="caution">
    <text evidence="1">The sequence shown here is derived from an EMBL/GenBank/DDBJ whole genome shotgun (WGS) entry which is preliminary data.</text>
</comment>
<dbReference type="AlphaFoldDB" id="A0A1J5Q3E3"/>
<organism evidence="1">
    <name type="scientific">mine drainage metagenome</name>
    <dbReference type="NCBI Taxonomy" id="410659"/>
    <lineage>
        <taxon>unclassified sequences</taxon>
        <taxon>metagenomes</taxon>
        <taxon>ecological metagenomes</taxon>
    </lineage>
</organism>
<reference evidence="1" key="1">
    <citation type="submission" date="2016-10" db="EMBL/GenBank/DDBJ databases">
        <title>Sequence of Gallionella enrichment culture.</title>
        <authorList>
            <person name="Poehlein A."/>
            <person name="Muehling M."/>
            <person name="Daniel R."/>
        </authorList>
    </citation>
    <scope>NUCLEOTIDE SEQUENCE</scope>
</reference>